<protein>
    <submittedName>
        <fullName evidence="2">Uncharacterized protein</fullName>
    </submittedName>
</protein>
<dbReference type="Proteomes" id="UP000676079">
    <property type="component" value="Chromosome"/>
</dbReference>
<evidence type="ECO:0000256" key="1">
    <source>
        <dbReference type="SAM" id="Phobius"/>
    </source>
</evidence>
<evidence type="ECO:0000313" key="2">
    <source>
        <dbReference type="EMBL" id="QUX23256.1"/>
    </source>
</evidence>
<keyword evidence="3" id="KW-1185">Reference proteome</keyword>
<dbReference type="RefSeq" id="WP_220564480.1">
    <property type="nucleotide sequence ID" value="NZ_CP074133.1"/>
</dbReference>
<evidence type="ECO:0000313" key="3">
    <source>
        <dbReference type="Proteomes" id="UP000676079"/>
    </source>
</evidence>
<gene>
    <name evidence="2" type="ORF">KGD84_02315</name>
</gene>
<reference evidence="2 3" key="1">
    <citation type="submission" date="2021-05" db="EMBL/GenBank/DDBJ databases">
        <title>Direct Submission.</title>
        <authorList>
            <person name="Li K."/>
            <person name="Gao J."/>
        </authorList>
    </citation>
    <scope>NUCLEOTIDE SEQUENCE [LARGE SCALE GENOMIC DNA]</scope>
    <source>
        <strain evidence="2 3">Mg02</strain>
    </source>
</reference>
<proteinExistence type="predicted"/>
<sequence>MTPTQIVRTVAAALIAGGAALGLIPGGRCGAGWWSPLYGDGTSYGWFGYSSLDGSGMPAVLPHEMCEAATAPVASWAIALVVMGAALLAGVWFTTSYTPRQRPRQ</sequence>
<keyword evidence="1" id="KW-0812">Transmembrane</keyword>
<feature type="transmembrane region" description="Helical" evidence="1">
    <location>
        <begin position="73"/>
        <end position="95"/>
    </location>
</feature>
<keyword evidence="1" id="KW-1133">Transmembrane helix</keyword>
<accession>A0ABX8BQX9</accession>
<dbReference type="EMBL" id="CP074133">
    <property type="protein sequence ID" value="QUX23256.1"/>
    <property type="molecule type" value="Genomic_DNA"/>
</dbReference>
<keyword evidence="1" id="KW-0472">Membrane</keyword>
<organism evidence="2 3">
    <name type="scientific">Nocardiopsis changdeensis</name>
    <dbReference type="NCBI Taxonomy" id="2831969"/>
    <lineage>
        <taxon>Bacteria</taxon>
        <taxon>Bacillati</taxon>
        <taxon>Actinomycetota</taxon>
        <taxon>Actinomycetes</taxon>
        <taxon>Streptosporangiales</taxon>
        <taxon>Nocardiopsidaceae</taxon>
        <taxon>Nocardiopsis</taxon>
    </lineage>
</organism>
<name>A0ABX8BQX9_9ACTN</name>